<feature type="domain" description="Polysaccharide export protein N-terminal" evidence="3">
    <location>
        <begin position="51"/>
        <end position="138"/>
    </location>
</feature>
<evidence type="ECO:0000256" key="2">
    <source>
        <dbReference type="SAM" id="Phobius"/>
    </source>
</evidence>
<proteinExistence type="predicted"/>
<feature type="transmembrane region" description="Helical" evidence="2">
    <location>
        <begin position="6"/>
        <end position="26"/>
    </location>
</feature>
<name>A0A1V9EXF7_9BACT</name>
<dbReference type="GO" id="GO:0015159">
    <property type="term" value="F:polysaccharide transmembrane transporter activity"/>
    <property type="evidence" value="ECO:0007669"/>
    <property type="project" value="InterPro"/>
</dbReference>
<accession>A0A1V9EXF7</accession>
<dbReference type="RefSeq" id="WP_081199230.1">
    <property type="nucleotide sequence ID" value="NZ_FOCZ01000001.1"/>
</dbReference>
<comment type="caution">
    <text evidence="4">The sequence shown here is derived from an EMBL/GenBank/DDBJ whole genome shotgun (WGS) entry which is preliminary data.</text>
</comment>
<evidence type="ECO:0000256" key="1">
    <source>
        <dbReference type="ARBA" id="ARBA00022729"/>
    </source>
</evidence>
<gene>
    <name evidence="4" type="ORF">A4H97_02995</name>
</gene>
<dbReference type="Proteomes" id="UP000192610">
    <property type="component" value="Unassembled WGS sequence"/>
</dbReference>
<dbReference type="STRING" id="354355.SAMN05660816_00342"/>
<keyword evidence="5" id="KW-1185">Reference proteome</keyword>
<dbReference type="OrthoDB" id="662756at2"/>
<dbReference type="InterPro" id="IPR049712">
    <property type="entry name" value="Poly_export"/>
</dbReference>
<keyword evidence="2" id="KW-0472">Membrane</keyword>
<dbReference type="EMBL" id="LVXG01000012">
    <property type="protein sequence ID" value="OQP50806.1"/>
    <property type="molecule type" value="Genomic_DNA"/>
</dbReference>
<evidence type="ECO:0000313" key="4">
    <source>
        <dbReference type="EMBL" id="OQP50806.1"/>
    </source>
</evidence>
<dbReference type="InterPro" id="IPR003715">
    <property type="entry name" value="Poly_export_N"/>
</dbReference>
<protein>
    <recommendedName>
        <fullName evidence="3">Polysaccharide export protein N-terminal domain-containing protein</fullName>
    </recommendedName>
</protein>
<keyword evidence="2" id="KW-0812">Transmembrane</keyword>
<dbReference type="PANTHER" id="PTHR33619">
    <property type="entry name" value="POLYSACCHARIDE EXPORT PROTEIN GFCE-RELATED"/>
    <property type="match status" value="1"/>
</dbReference>
<dbReference type="PANTHER" id="PTHR33619:SF3">
    <property type="entry name" value="POLYSACCHARIDE EXPORT PROTEIN GFCE-RELATED"/>
    <property type="match status" value="1"/>
</dbReference>
<evidence type="ECO:0000259" key="3">
    <source>
        <dbReference type="Pfam" id="PF02563"/>
    </source>
</evidence>
<feature type="transmembrane region" description="Helical" evidence="2">
    <location>
        <begin position="240"/>
        <end position="260"/>
    </location>
</feature>
<dbReference type="Gene3D" id="3.30.1950.10">
    <property type="entry name" value="wza like domain"/>
    <property type="match status" value="1"/>
</dbReference>
<evidence type="ECO:0000313" key="5">
    <source>
        <dbReference type="Proteomes" id="UP000192610"/>
    </source>
</evidence>
<keyword evidence="2" id="KW-1133">Transmembrane helix</keyword>
<sequence length="261" mass="29220">MLQTPVSGFIQACIFVVVVMFMGSCTSPKKARQELKYLDGNLNIPENLQVATKEAVIQKGDLLSIYVYSDNPEATDMFNQQITKTVSSVPGYLVNAQGNIRFQTLGELHVEGLTKNQLMDTMDLRLKTYLTNPYTDIRFLNFKVNALGEVARPGPYSIPEEKVTILELLGLAGDLTIYGRRDSVLVIREKDGKREFGYLNLKDPKVFQSPYFNLQQNDVVLVKANKRRPTGSEQELSRNLTILSAIASIVSIGALLYSIFK</sequence>
<dbReference type="Pfam" id="PF02563">
    <property type="entry name" value="Poly_export"/>
    <property type="match status" value="1"/>
</dbReference>
<dbReference type="AlphaFoldDB" id="A0A1V9EXF7"/>
<reference evidence="5" key="1">
    <citation type="submission" date="2016-04" db="EMBL/GenBank/DDBJ databases">
        <authorList>
            <person name="Chen L."/>
            <person name="Zhuang W."/>
            <person name="Wang G."/>
        </authorList>
    </citation>
    <scope>NUCLEOTIDE SEQUENCE [LARGE SCALE GENOMIC DNA]</scope>
    <source>
        <strain evidence="5">17621</strain>
    </source>
</reference>
<organism evidence="4 5">
    <name type="scientific">Niastella yeongjuensis</name>
    <dbReference type="NCBI Taxonomy" id="354355"/>
    <lineage>
        <taxon>Bacteria</taxon>
        <taxon>Pseudomonadati</taxon>
        <taxon>Bacteroidota</taxon>
        <taxon>Chitinophagia</taxon>
        <taxon>Chitinophagales</taxon>
        <taxon>Chitinophagaceae</taxon>
        <taxon>Niastella</taxon>
    </lineage>
</organism>
<keyword evidence="1" id="KW-0732">Signal</keyword>